<accession>A0ABR1FVG4</accession>
<proteinExistence type="predicted"/>
<evidence type="ECO:0000256" key="7">
    <source>
        <dbReference type="SAM" id="MobiDB-lite"/>
    </source>
</evidence>
<evidence type="ECO:0000313" key="10">
    <source>
        <dbReference type="EMBL" id="KAK7239601.1"/>
    </source>
</evidence>
<feature type="domain" description="Cyclic nucleotide-binding" evidence="9">
    <location>
        <begin position="695"/>
        <end position="790"/>
    </location>
</feature>
<dbReference type="PANTHER" id="PTHR10217">
    <property type="entry name" value="VOLTAGE AND LIGAND GATED POTASSIUM CHANNEL"/>
    <property type="match status" value="1"/>
</dbReference>
<dbReference type="Gene3D" id="2.60.120.10">
    <property type="entry name" value="Jelly Rolls"/>
    <property type="match status" value="1"/>
</dbReference>
<comment type="caution">
    <text evidence="10">The sequence shown here is derived from an EMBL/GenBank/DDBJ whole genome shotgun (WGS) entry which is preliminary data.</text>
</comment>
<evidence type="ECO:0000256" key="3">
    <source>
        <dbReference type="ARBA" id="ARBA00022692"/>
    </source>
</evidence>
<feature type="compositionally biased region" description="Basic and acidic residues" evidence="7">
    <location>
        <begin position="75"/>
        <end position="96"/>
    </location>
</feature>
<dbReference type="CDD" id="cd00038">
    <property type="entry name" value="CAP_ED"/>
    <property type="match status" value="1"/>
</dbReference>
<feature type="transmembrane region" description="Helical" evidence="8">
    <location>
        <begin position="400"/>
        <end position="419"/>
    </location>
</feature>
<dbReference type="InterPro" id="IPR005821">
    <property type="entry name" value="Ion_trans_dom"/>
</dbReference>
<evidence type="ECO:0000256" key="5">
    <source>
        <dbReference type="ARBA" id="ARBA00023065"/>
    </source>
</evidence>
<dbReference type="InterPro" id="IPR014710">
    <property type="entry name" value="RmlC-like_jellyroll"/>
</dbReference>
<keyword evidence="3 8" id="KW-0812">Transmembrane</keyword>
<keyword evidence="6 8" id="KW-0472">Membrane</keyword>
<dbReference type="Pfam" id="PF00027">
    <property type="entry name" value="cNMP_binding"/>
    <property type="match status" value="1"/>
</dbReference>
<dbReference type="Gene3D" id="1.10.287.70">
    <property type="match status" value="1"/>
</dbReference>
<feature type="region of interest" description="Disordered" evidence="7">
    <location>
        <begin position="822"/>
        <end position="870"/>
    </location>
</feature>
<evidence type="ECO:0000259" key="9">
    <source>
        <dbReference type="PROSITE" id="PS50042"/>
    </source>
</evidence>
<feature type="compositionally biased region" description="Basic and acidic residues" evidence="7">
    <location>
        <begin position="227"/>
        <end position="237"/>
    </location>
</feature>
<gene>
    <name evidence="10" type="ORF">SO694_00028165</name>
</gene>
<comment type="subcellular location">
    <subcellularLocation>
        <location evidence="1">Membrane</location>
        <topology evidence="1">Multi-pass membrane protein</topology>
    </subcellularLocation>
</comment>
<feature type="compositionally biased region" description="Basic and acidic residues" evidence="7">
    <location>
        <begin position="133"/>
        <end position="142"/>
    </location>
</feature>
<feature type="region of interest" description="Disordered" evidence="7">
    <location>
        <begin position="227"/>
        <end position="250"/>
    </location>
</feature>
<keyword evidence="5" id="KW-0406">Ion transport</keyword>
<dbReference type="PANTHER" id="PTHR10217:SF435">
    <property type="entry name" value="POTASSIUM VOLTAGE-GATED CHANNEL PROTEIN EAG"/>
    <property type="match status" value="1"/>
</dbReference>
<protein>
    <submittedName>
        <fullName evidence="10">Voltage-gated potassium channel</fullName>
    </submittedName>
</protein>
<dbReference type="EMBL" id="JBBJCI010000223">
    <property type="protein sequence ID" value="KAK7239601.1"/>
    <property type="molecule type" value="Genomic_DNA"/>
</dbReference>
<dbReference type="GO" id="GO:0034220">
    <property type="term" value="P:monoatomic ion transmembrane transport"/>
    <property type="evidence" value="ECO:0007669"/>
    <property type="project" value="UniProtKB-KW"/>
</dbReference>
<feature type="transmembrane region" description="Helical" evidence="8">
    <location>
        <begin position="590"/>
        <end position="608"/>
    </location>
</feature>
<dbReference type="SMART" id="SM00100">
    <property type="entry name" value="cNMP"/>
    <property type="match status" value="1"/>
</dbReference>
<name>A0ABR1FVG4_AURAN</name>
<feature type="compositionally biased region" description="Low complexity" evidence="7">
    <location>
        <begin position="57"/>
        <end position="66"/>
    </location>
</feature>
<dbReference type="PROSITE" id="PS50042">
    <property type="entry name" value="CNMP_BINDING_3"/>
    <property type="match status" value="1"/>
</dbReference>
<evidence type="ECO:0000256" key="2">
    <source>
        <dbReference type="ARBA" id="ARBA00022448"/>
    </source>
</evidence>
<organism evidence="10 11">
    <name type="scientific">Aureococcus anophagefferens</name>
    <name type="common">Harmful bloom alga</name>
    <dbReference type="NCBI Taxonomy" id="44056"/>
    <lineage>
        <taxon>Eukaryota</taxon>
        <taxon>Sar</taxon>
        <taxon>Stramenopiles</taxon>
        <taxon>Ochrophyta</taxon>
        <taxon>Pelagophyceae</taxon>
        <taxon>Pelagomonadales</taxon>
        <taxon>Pelagomonadaceae</taxon>
        <taxon>Aureococcus</taxon>
    </lineage>
</organism>
<keyword evidence="2" id="KW-0813">Transport</keyword>
<dbReference type="SUPFAM" id="SSF81324">
    <property type="entry name" value="Voltage-gated potassium channels"/>
    <property type="match status" value="1"/>
</dbReference>
<reference evidence="10 11" key="1">
    <citation type="submission" date="2024-03" db="EMBL/GenBank/DDBJ databases">
        <title>Aureococcus anophagefferens CCMP1851 and Kratosvirus quantuckense: Draft genome of a second virus-susceptible host strain in the model system.</title>
        <authorList>
            <person name="Chase E."/>
            <person name="Truchon A.R."/>
            <person name="Schepens W."/>
            <person name="Wilhelm S.W."/>
        </authorList>
    </citation>
    <scope>NUCLEOTIDE SEQUENCE [LARGE SCALE GENOMIC DNA]</scope>
    <source>
        <strain evidence="10 11">CCMP1851</strain>
    </source>
</reference>
<dbReference type="SUPFAM" id="SSF51206">
    <property type="entry name" value="cAMP-binding domain-like"/>
    <property type="match status" value="1"/>
</dbReference>
<keyword evidence="10" id="KW-0407">Ion channel</keyword>
<dbReference type="InterPro" id="IPR018490">
    <property type="entry name" value="cNMP-bd_dom_sf"/>
</dbReference>
<dbReference type="Pfam" id="PF00520">
    <property type="entry name" value="Ion_trans"/>
    <property type="match status" value="1"/>
</dbReference>
<dbReference type="Proteomes" id="UP001363151">
    <property type="component" value="Unassembled WGS sequence"/>
</dbReference>
<feature type="transmembrane region" description="Helical" evidence="8">
    <location>
        <begin position="354"/>
        <end position="380"/>
    </location>
</feature>
<evidence type="ECO:0000256" key="4">
    <source>
        <dbReference type="ARBA" id="ARBA00022989"/>
    </source>
</evidence>
<keyword evidence="4 8" id="KW-1133">Transmembrane helix</keyword>
<keyword evidence="11" id="KW-1185">Reference proteome</keyword>
<feature type="compositionally biased region" description="Basic and acidic residues" evidence="7">
    <location>
        <begin position="822"/>
        <end position="831"/>
    </location>
</feature>
<evidence type="ECO:0000256" key="1">
    <source>
        <dbReference type="ARBA" id="ARBA00004141"/>
    </source>
</evidence>
<evidence type="ECO:0000313" key="11">
    <source>
        <dbReference type="Proteomes" id="UP001363151"/>
    </source>
</evidence>
<feature type="region of interest" description="Disordered" evidence="7">
    <location>
        <begin position="56"/>
        <end position="142"/>
    </location>
</feature>
<sequence length="870" mass="97459">MASSSSGPPWRTALRSADLALETALSLVRDGDVDAGALRAACDGLGEKLERIEAAARNRAARGAPSPARPAPAEPQRDDLDSSIRDLGLDLDRPESPDGATETAIVPFDAPGAPGGSGAKVHPAGPAAAKYSPRGDKTTKMSDKNKKLWGKVKQKVHDEFSTGSSTEKALAAVLIVDKPEGDHGTRHRRSTHRRVTERELADDRSSVAFQSKIKVMMLLRKIKKGASEEAKDDELHPQKQGALTSFRTYRDYDGDGGGDARNLSSRSRAHRSRSAAAWDLLRDPGSWPRRCRRHFRDLYYDLPEVPDIAVTPAGTLDHNMLTSAGGHTLDETSNALAIILNLPGVMRQNRWPQVLMLSHAGFCQVWSLFIIFLVLCQAIFVPVEATFDDVLVFKGWVEWLSTAMFAFDFFLQFCFAGVTEHGKVIVSGRVIAERYIMSKWFYLDLISCIPLDMVLNSMHLEATDKISDNTGLIKALKLLRLFRLSKIMKTMERRTQGGVQFTKLLFGVLLSVHWIACGWKGVDDFWRCGEGNAYAWDAPLQEEEKRYLGKRYLNGKCKNARFVVAYPDCVHQACLSVAGDGRAVTTNEQIYFSIIFIYGSIMQATIFGKMAGLLHRLAEQTQAYETKMITISARLKHLGLDEELSERIMRYYETLWETQHMTTPSSLDFFRELTPRLQLDARLALYANMIRQIPFMRKISRSMMEHLIQSMRPEIFMESEAVMRRKDIGDWMLFIEQGTLAVLDPANHDASILKLLHPGDHIGERGLVDNSPRNATVLALTWTNVNVLTRGDWEMTSAAFPEEAQTVQRSLFSHDITAFGDRDQANWDPTKRGSVPDVIDDEQQRHKSTHTTHIAKPGESWAPTRQSRAT</sequence>
<dbReference type="InterPro" id="IPR000595">
    <property type="entry name" value="cNMP-bd_dom"/>
</dbReference>
<evidence type="ECO:0000256" key="6">
    <source>
        <dbReference type="ARBA" id="ARBA00023136"/>
    </source>
</evidence>
<evidence type="ECO:0000256" key="8">
    <source>
        <dbReference type="SAM" id="Phobius"/>
    </source>
</evidence>
<dbReference type="Gene3D" id="1.10.287.630">
    <property type="entry name" value="Helix hairpin bin"/>
    <property type="match status" value="1"/>
</dbReference>
<dbReference type="InterPro" id="IPR050818">
    <property type="entry name" value="KCNH_animal-type"/>
</dbReference>